<name>A0A3P6GBM0_BRAOL</name>
<evidence type="ECO:0000313" key="2">
    <source>
        <dbReference type="EMBL" id="VDD51509.1"/>
    </source>
</evidence>
<organism evidence="2">
    <name type="scientific">Brassica oleracea</name>
    <name type="common">Wild cabbage</name>
    <dbReference type="NCBI Taxonomy" id="3712"/>
    <lineage>
        <taxon>Eukaryota</taxon>
        <taxon>Viridiplantae</taxon>
        <taxon>Streptophyta</taxon>
        <taxon>Embryophyta</taxon>
        <taxon>Tracheophyta</taxon>
        <taxon>Spermatophyta</taxon>
        <taxon>Magnoliopsida</taxon>
        <taxon>eudicotyledons</taxon>
        <taxon>Gunneridae</taxon>
        <taxon>Pentapetalae</taxon>
        <taxon>rosids</taxon>
        <taxon>malvids</taxon>
        <taxon>Brassicales</taxon>
        <taxon>Brassicaceae</taxon>
        <taxon>Brassiceae</taxon>
        <taxon>Brassica</taxon>
    </lineage>
</organism>
<sequence length="318" mass="36914">MAMKYHRKISALHLQIYSRCLLLLKPPPKREAKAHEVYQNLLRAEAEARVVNGTGAELDQIRPDKKLAKEEDMSDHERGMEKTTDHLHRQTVNSKKNYLAWRSKLGQQLQLLRQLKTQAISRLKTQMMLIAYASQGHQAPEANGSHKTVSVTNIFLCVHVYVNYELMLPGKFVLYREDDISSLWWKEYADCSQGSLPQVVPKNKLNKQLIDTHLETFVSSTLYEVEEERVGVPVKGGLNEKTDLNFVWTFFCHVWRRRRFQPYGFLASHVDLQILQSLFTGEDDTWKSWLKAVIPAVLNLQWPRTAELKSRICRDAKL</sequence>
<dbReference type="AlphaFoldDB" id="A0A3P6GBM0"/>
<reference evidence="2" key="1">
    <citation type="submission" date="2018-11" db="EMBL/GenBank/DDBJ databases">
        <authorList>
            <consortium name="Genoscope - CEA"/>
            <person name="William W."/>
        </authorList>
    </citation>
    <scope>NUCLEOTIDE SEQUENCE</scope>
</reference>
<accession>A0A3P6GBM0</accession>
<dbReference type="EMBL" id="LR031878">
    <property type="protein sequence ID" value="VDD51509.1"/>
    <property type="molecule type" value="Genomic_DNA"/>
</dbReference>
<feature type="region of interest" description="Disordered" evidence="1">
    <location>
        <begin position="65"/>
        <end position="88"/>
    </location>
</feature>
<gene>
    <name evidence="2" type="ORF">BOLC1T03898H</name>
</gene>
<evidence type="ECO:0000256" key="1">
    <source>
        <dbReference type="SAM" id="MobiDB-lite"/>
    </source>
</evidence>
<protein>
    <submittedName>
        <fullName evidence="2">Uncharacterized protein</fullName>
    </submittedName>
</protein>
<proteinExistence type="predicted"/>